<protein>
    <submittedName>
        <fullName evidence="1">Uncharacterized protein</fullName>
    </submittedName>
</protein>
<sequence length="226" mass="25174">MLFSNAEILELCMEFSDTVLSPGKGIGEYVSPKRARMPELKILHVTGSYQYKNVQTAREKIQEEAKCLGKTINFSILTVCTRQKEIRASRQQHSLFTMQRKAVWIYEFPDPKHLGTNQPKVPVKQTHMVEVDPGHQFLNFTCIHDSTGRLPLFFQPEKSPESGIEADIGIGDNAVFKEPSGLYFLGLPLFFFPSVDGAATLIEVAGITAAIAPLNPFTFSLLGVIL</sequence>
<evidence type="ECO:0000313" key="2">
    <source>
        <dbReference type="Proteomes" id="UP000824120"/>
    </source>
</evidence>
<reference evidence="1 2" key="1">
    <citation type="submission" date="2020-09" db="EMBL/GenBank/DDBJ databases">
        <title>De no assembly of potato wild relative species, Solanum commersonii.</title>
        <authorList>
            <person name="Cho K."/>
        </authorList>
    </citation>
    <scope>NUCLEOTIDE SEQUENCE [LARGE SCALE GENOMIC DNA]</scope>
    <source>
        <strain evidence="1">LZ3.2</strain>
        <tissue evidence="1">Leaf</tissue>
    </source>
</reference>
<comment type="caution">
    <text evidence="1">The sequence shown here is derived from an EMBL/GenBank/DDBJ whole genome shotgun (WGS) entry which is preliminary data.</text>
</comment>
<accession>A0A9J5YIB2</accession>
<dbReference type="EMBL" id="JACXVP010000006">
    <property type="protein sequence ID" value="KAG5600483.1"/>
    <property type="molecule type" value="Genomic_DNA"/>
</dbReference>
<name>A0A9J5YIB2_SOLCO</name>
<keyword evidence="2" id="KW-1185">Reference proteome</keyword>
<dbReference type="Proteomes" id="UP000824120">
    <property type="component" value="Chromosome 6"/>
</dbReference>
<dbReference type="AlphaFoldDB" id="A0A9J5YIB2"/>
<organism evidence="1 2">
    <name type="scientific">Solanum commersonii</name>
    <name type="common">Commerson's wild potato</name>
    <name type="synonym">Commerson's nightshade</name>
    <dbReference type="NCBI Taxonomy" id="4109"/>
    <lineage>
        <taxon>Eukaryota</taxon>
        <taxon>Viridiplantae</taxon>
        <taxon>Streptophyta</taxon>
        <taxon>Embryophyta</taxon>
        <taxon>Tracheophyta</taxon>
        <taxon>Spermatophyta</taxon>
        <taxon>Magnoliopsida</taxon>
        <taxon>eudicotyledons</taxon>
        <taxon>Gunneridae</taxon>
        <taxon>Pentapetalae</taxon>
        <taxon>asterids</taxon>
        <taxon>lamiids</taxon>
        <taxon>Solanales</taxon>
        <taxon>Solanaceae</taxon>
        <taxon>Solanoideae</taxon>
        <taxon>Solaneae</taxon>
        <taxon>Solanum</taxon>
    </lineage>
</organism>
<proteinExistence type="predicted"/>
<gene>
    <name evidence="1" type="ORF">H5410_031853</name>
</gene>
<evidence type="ECO:0000313" key="1">
    <source>
        <dbReference type="EMBL" id="KAG5600483.1"/>
    </source>
</evidence>